<feature type="transmembrane region" description="Helical" evidence="8">
    <location>
        <begin position="68"/>
        <end position="89"/>
    </location>
</feature>
<dbReference type="InterPro" id="IPR002549">
    <property type="entry name" value="AI-2E-like"/>
</dbReference>
<comment type="caution">
    <text evidence="9">The sequence shown here is derived from an EMBL/GenBank/DDBJ whole genome shotgun (WGS) entry which is preliminary data.</text>
</comment>
<feature type="transmembrane region" description="Helical" evidence="8">
    <location>
        <begin position="318"/>
        <end position="336"/>
    </location>
</feature>
<evidence type="ECO:0000256" key="4">
    <source>
        <dbReference type="ARBA" id="ARBA00022475"/>
    </source>
</evidence>
<keyword evidence="3" id="KW-0813">Transport</keyword>
<evidence type="ECO:0000313" key="10">
    <source>
        <dbReference type="Proteomes" id="UP000272400"/>
    </source>
</evidence>
<comment type="similarity">
    <text evidence="2">Belongs to the autoinducer-2 exporter (AI-2E) (TC 2.A.86) family.</text>
</comment>
<gene>
    <name evidence="9" type="ORF">EDD29_1838</name>
</gene>
<feature type="transmembrane region" description="Helical" evidence="8">
    <location>
        <begin position="249"/>
        <end position="282"/>
    </location>
</feature>
<name>A0A3N1CUF3_9ACTN</name>
<dbReference type="RefSeq" id="WP_170201325.1">
    <property type="nucleotide sequence ID" value="NZ_RJKE01000001.1"/>
</dbReference>
<keyword evidence="5 8" id="KW-0812">Transmembrane</keyword>
<sequence>MAVHDPELRTRTLKAAHRLLVVALWALAIWAVWQVKEVAIPLVIAVLIASVTIPPTNRLIRRGMNPAAATAIVWLTLIAAGTVLVLLLVPPTISGFSQLAESFDSFTVTIQDLAGRFGLDEARIAEYTRQGRDWIAGHSSNIAGGALTGVIATGEVLVGAVLAFVLAIYFTHGGNRLVGWLAELLPPSVRGGLHDGAEVVFDVMGRYVRGVAIVGFVDGFFIGLALWILGVPIAVPLAVLTWVGAFLPLVGAFLAGTLAAIVAFVAKGWVVALIVVGVTVAVQQIEGHILAPQIYGRALALPGAVILLAIALGSAVAGIAGAFLAAPIASVTVALLRRARHRAEAAEHPDAVGESGATAAEA</sequence>
<proteinExistence type="inferred from homology"/>
<evidence type="ECO:0000256" key="8">
    <source>
        <dbReference type="SAM" id="Phobius"/>
    </source>
</evidence>
<evidence type="ECO:0000256" key="6">
    <source>
        <dbReference type="ARBA" id="ARBA00022989"/>
    </source>
</evidence>
<dbReference type="Proteomes" id="UP000272400">
    <property type="component" value="Unassembled WGS sequence"/>
</dbReference>
<evidence type="ECO:0000256" key="3">
    <source>
        <dbReference type="ARBA" id="ARBA00022448"/>
    </source>
</evidence>
<comment type="subcellular location">
    <subcellularLocation>
        <location evidence="1">Cell membrane</location>
        <topology evidence="1">Multi-pass membrane protein</topology>
    </subcellularLocation>
</comment>
<evidence type="ECO:0000313" key="9">
    <source>
        <dbReference type="EMBL" id="ROO84318.1"/>
    </source>
</evidence>
<accession>A0A3N1CUF3</accession>
<keyword evidence="4" id="KW-1003">Cell membrane</keyword>
<protein>
    <submittedName>
        <fullName evidence="9">Putative PurR-regulated permease PerM</fullName>
    </submittedName>
</protein>
<dbReference type="Pfam" id="PF01594">
    <property type="entry name" value="AI-2E_transport"/>
    <property type="match status" value="1"/>
</dbReference>
<evidence type="ECO:0000256" key="5">
    <source>
        <dbReference type="ARBA" id="ARBA00022692"/>
    </source>
</evidence>
<evidence type="ECO:0000256" key="2">
    <source>
        <dbReference type="ARBA" id="ARBA00009773"/>
    </source>
</evidence>
<dbReference type="PANTHER" id="PTHR21716:SF53">
    <property type="entry name" value="PERMEASE PERM-RELATED"/>
    <property type="match status" value="1"/>
</dbReference>
<keyword evidence="7 8" id="KW-0472">Membrane</keyword>
<organism evidence="9 10">
    <name type="scientific">Actinocorallia herbida</name>
    <dbReference type="NCBI Taxonomy" id="58109"/>
    <lineage>
        <taxon>Bacteria</taxon>
        <taxon>Bacillati</taxon>
        <taxon>Actinomycetota</taxon>
        <taxon>Actinomycetes</taxon>
        <taxon>Streptosporangiales</taxon>
        <taxon>Thermomonosporaceae</taxon>
        <taxon>Actinocorallia</taxon>
    </lineage>
</organism>
<evidence type="ECO:0000256" key="1">
    <source>
        <dbReference type="ARBA" id="ARBA00004651"/>
    </source>
</evidence>
<feature type="transmembrane region" description="Helical" evidence="8">
    <location>
        <begin position="39"/>
        <end position="56"/>
    </location>
</feature>
<feature type="transmembrane region" description="Helical" evidence="8">
    <location>
        <begin position="142"/>
        <end position="170"/>
    </location>
</feature>
<evidence type="ECO:0000256" key="7">
    <source>
        <dbReference type="ARBA" id="ARBA00023136"/>
    </source>
</evidence>
<dbReference type="GO" id="GO:0005886">
    <property type="term" value="C:plasma membrane"/>
    <property type="evidence" value="ECO:0007669"/>
    <property type="project" value="UniProtKB-SubCell"/>
</dbReference>
<feature type="transmembrane region" description="Helical" evidence="8">
    <location>
        <begin position="211"/>
        <end position="243"/>
    </location>
</feature>
<dbReference type="EMBL" id="RJKE01000001">
    <property type="protein sequence ID" value="ROO84318.1"/>
    <property type="molecule type" value="Genomic_DNA"/>
</dbReference>
<feature type="transmembrane region" description="Helical" evidence="8">
    <location>
        <begin position="15"/>
        <end position="33"/>
    </location>
</feature>
<keyword evidence="10" id="KW-1185">Reference proteome</keyword>
<reference evidence="9 10" key="1">
    <citation type="submission" date="2018-11" db="EMBL/GenBank/DDBJ databases">
        <title>Sequencing the genomes of 1000 actinobacteria strains.</title>
        <authorList>
            <person name="Klenk H.-P."/>
        </authorList>
    </citation>
    <scope>NUCLEOTIDE SEQUENCE [LARGE SCALE GENOMIC DNA]</scope>
    <source>
        <strain evidence="9 10">DSM 44254</strain>
    </source>
</reference>
<keyword evidence="6 8" id="KW-1133">Transmembrane helix</keyword>
<dbReference type="PANTHER" id="PTHR21716">
    <property type="entry name" value="TRANSMEMBRANE PROTEIN"/>
    <property type="match status" value="1"/>
</dbReference>
<dbReference type="GO" id="GO:0055085">
    <property type="term" value="P:transmembrane transport"/>
    <property type="evidence" value="ECO:0007669"/>
    <property type="project" value="TreeGrafter"/>
</dbReference>
<dbReference type="AlphaFoldDB" id="A0A3N1CUF3"/>